<dbReference type="EMBL" id="RCHS01003653">
    <property type="protein sequence ID" value="RMX40385.1"/>
    <property type="molecule type" value="Genomic_DNA"/>
</dbReference>
<comment type="caution">
    <text evidence="2">The sequence shown here is derived from an EMBL/GenBank/DDBJ whole genome shotgun (WGS) entry which is preliminary data.</text>
</comment>
<dbReference type="AlphaFoldDB" id="A0A3M6TG61"/>
<sequence>MASERTDEQTDQEKFSEGIEKMFGQKISLDPDVKYVIDEGVKESRWMDPEKRAQVIETAGYLAYDIIIVERLGDHADAEVAKGAKQAAENCIKKRLEEMKCRSIEETSHVPLSQKKAFDQEGIGYAKLLEEAMEAAEKYKGYNNDEEKPSANEEPLQMLPNENSKKAAFASNTSVKEGGIAKMRKESVKKKYEKKKKTKRK</sequence>
<dbReference type="Proteomes" id="UP000275408">
    <property type="component" value="Unassembled WGS sequence"/>
</dbReference>
<reference evidence="2 3" key="1">
    <citation type="journal article" date="2018" name="Sci. Rep.">
        <title>Comparative analysis of the Pocillopora damicornis genome highlights role of immune system in coral evolution.</title>
        <authorList>
            <person name="Cunning R."/>
            <person name="Bay R.A."/>
            <person name="Gillette P."/>
            <person name="Baker A.C."/>
            <person name="Traylor-Knowles N."/>
        </authorList>
    </citation>
    <scope>NUCLEOTIDE SEQUENCE [LARGE SCALE GENOMIC DNA]</scope>
    <source>
        <strain evidence="2">RSMAS</strain>
        <tissue evidence="2">Whole animal</tissue>
    </source>
</reference>
<keyword evidence="3" id="KW-1185">Reference proteome</keyword>
<evidence type="ECO:0000256" key="1">
    <source>
        <dbReference type="SAM" id="MobiDB-lite"/>
    </source>
</evidence>
<evidence type="ECO:0000313" key="2">
    <source>
        <dbReference type="EMBL" id="RMX40385.1"/>
    </source>
</evidence>
<organism evidence="2 3">
    <name type="scientific">Pocillopora damicornis</name>
    <name type="common">Cauliflower coral</name>
    <name type="synonym">Millepora damicornis</name>
    <dbReference type="NCBI Taxonomy" id="46731"/>
    <lineage>
        <taxon>Eukaryota</taxon>
        <taxon>Metazoa</taxon>
        <taxon>Cnidaria</taxon>
        <taxon>Anthozoa</taxon>
        <taxon>Hexacorallia</taxon>
        <taxon>Scleractinia</taxon>
        <taxon>Astrocoeniina</taxon>
        <taxon>Pocilloporidae</taxon>
        <taxon>Pocillopora</taxon>
    </lineage>
</organism>
<feature type="compositionally biased region" description="Basic residues" evidence="1">
    <location>
        <begin position="191"/>
        <end position="201"/>
    </location>
</feature>
<feature type="compositionally biased region" description="Basic and acidic residues" evidence="1">
    <location>
        <begin position="141"/>
        <end position="151"/>
    </location>
</feature>
<protein>
    <submittedName>
        <fullName evidence="2">Uncharacterized protein</fullName>
    </submittedName>
</protein>
<dbReference type="OrthoDB" id="10529725at2759"/>
<gene>
    <name evidence="2" type="ORF">pdam_00024028</name>
</gene>
<proteinExistence type="predicted"/>
<evidence type="ECO:0000313" key="3">
    <source>
        <dbReference type="Proteomes" id="UP000275408"/>
    </source>
</evidence>
<accession>A0A3M6TG61</accession>
<feature type="region of interest" description="Disordered" evidence="1">
    <location>
        <begin position="141"/>
        <end position="201"/>
    </location>
</feature>
<name>A0A3M6TG61_POCDA</name>